<dbReference type="RefSeq" id="WP_169382181.1">
    <property type="nucleotide sequence ID" value="NZ_JAAXLA010000026.1"/>
</dbReference>
<dbReference type="CDD" id="cd00531">
    <property type="entry name" value="NTF2_like"/>
    <property type="match status" value="1"/>
</dbReference>
<dbReference type="SUPFAM" id="SSF54427">
    <property type="entry name" value="NTF2-like"/>
    <property type="match status" value="1"/>
</dbReference>
<dbReference type="Pfam" id="PF12680">
    <property type="entry name" value="SnoaL_2"/>
    <property type="match status" value="1"/>
</dbReference>
<protein>
    <submittedName>
        <fullName evidence="2">Nuclear transport factor 2 family protein</fullName>
    </submittedName>
</protein>
<dbReference type="Gene3D" id="3.10.450.50">
    <property type="match status" value="1"/>
</dbReference>
<organism evidence="2 3">
    <name type="scientific">Pseudonocardia acidicola</name>
    <dbReference type="NCBI Taxonomy" id="2724939"/>
    <lineage>
        <taxon>Bacteria</taxon>
        <taxon>Bacillati</taxon>
        <taxon>Actinomycetota</taxon>
        <taxon>Actinomycetes</taxon>
        <taxon>Pseudonocardiales</taxon>
        <taxon>Pseudonocardiaceae</taxon>
        <taxon>Pseudonocardia</taxon>
    </lineage>
</organism>
<dbReference type="Proteomes" id="UP000820669">
    <property type="component" value="Unassembled WGS sequence"/>
</dbReference>
<gene>
    <name evidence="2" type="ORF">HF526_15705</name>
</gene>
<accession>A0ABX1SB16</accession>
<dbReference type="EMBL" id="JAAXLA010000026">
    <property type="protein sequence ID" value="NMH98740.1"/>
    <property type="molecule type" value="Genomic_DNA"/>
</dbReference>
<evidence type="ECO:0000313" key="3">
    <source>
        <dbReference type="Proteomes" id="UP000820669"/>
    </source>
</evidence>
<reference evidence="2 3" key="1">
    <citation type="submission" date="2020-04" db="EMBL/GenBank/DDBJ databases">
        <authorList>
            <person name="Klaysubun C."/>
            <person name="Duangmal K."/>
            <person name="Lipun K."/>
        </authorList>
    </citation>
    <scope>NUCLEOTIDE SEQUENCE [LARGE SCALE GENOMIC DNA]</scope>
    <source>
        <strain evidence="2 3">K10HN5</strain>
    </source>
</reference>
<evidence type="ECO:0000259" key="1">
    <source>
        <dbReference type="Pfam" id="PF12680"/>
    </source>
</evidence>
<feature type="domain" description="SnoaL-like" evidence="1">
    <location>
        <begin position="12"/>
        <end position="113"/>
    </location>
</feature>
<comment type="caution">
    <text evidence="2">The sequence shown here is derived from an EMBL/GenBank/DDBJ whole genome shotgun (WGS) entry which is preliminary data.</text>
</comment>
<proteinExistence type="predicted"/>
<keyword evidence="3" id="KW-1185">Reference proteome</keyword>
<dbReference type="InterPro" id="IPR032710">
    <property type="entry name" value="NTF2-like_dom_sf"/>
</dbReference>
<evidence type="ECO:0000313" key="2">
    <source>
        <dbReference type="EMBL" id="NMH98740.1"/>
    </source>
</evidence>
<sequence>MHATEKNQAWLRDYYRAIDAGETDAYMAMFTEDARMVFANADPIEGRDGIREALTGLLGSVDAIRHVLHQAWQLEDDLIAFECDVVYTRKDGKEVTVRGGCFFVFAEDGRCREQRITVDTTPVFAT</sequence>
<dbReference type="InterPro" id="IPR037401">
    <property type="entry name" value="SnoaL-like"/>
</dbReference>
<name>A0ABX1SB16_9PSEU</name>